<gene>
    <name evidence="2" type="ORF">MCOR_5112</name>
</gene>
<name>A0A6J8A8Z6_MYTCO</name>
<dbReference type="OrthoDB" id="10442843at2759"/>
<evidence type="ECO:0000256" key="1">
    <source>
        <dbReference type="SAM" id="Phobius"/>
    </source>
</evidence>
<evidence type="ECO:0008006" key="4">
    <source>
        <dbReference type="Google" id="ProtNLM"/>
    </source>
</evidence>
<dbReference type="Proteomes" id="UP000507470">
    <property type="component" value="Unassembled WGS sequence"/>
</dbReference>
<keyword evidence="3" id="KW-1185">Reference proteome</keyword>
<reference evidence="2 3" key="1">
    <citation type="submission" date="2020-06" db="EMBL/GenBank/DDBJ databases">
        <authorList>
            <person name="Li R."/>
            <person name="Bekaert M."/>
        </authorList>
    </citation>
    <scope>NUCLEOTIDE SEQUENCE [LARGE SCALE GENOMIC DNA]</scope>
    <source>
        <strain evidence="3">wild</strain>
    </source>
</reference>
<evidence type="ECO:0000313" key="3">
    <source>
        <dbReference type="Proteomes" id="UP000507470"/>
    </source>
</evidence>
<accession>A0A6J8A8Z6</accession>
<organism evidence="2 3">
    <name type="scientific">Mytilus coruscus</name>
    <name type="common">Sea mussel</name>
    <dbReference type="NCBI Taxonomy" id="42192"/>
    <lineage>
        <taxon>Eukaryota</taxon>
        <taxon>Metazoa</taxon>
        <taxon>Spiralia</taxon>
        <taxon>Lophotrochozoa</taxon>
        <taxon>Mollusca</taxon>
        <taxon>Bivalvia</taxon>
        <taxon>Autobranchia</taxon>
        <taxon>Pteriomorphia</taxon>
        <taxon>Mytilida</taxon>
        <taxon>Mytiloidea</taxon>
        <taxon>Mytilidae</taxon>
        <taxon>Mytilinae</taxon>
        <taxon>Mytilus</taxon>
    </lineage>
</organism>
<proteinExistence type="predicted"/>
<keyword evidence="1" id="KW-1133">Transmembrane helix</keyword>
<feature type="transmembrane region" description="Helical" evidence="1">
    <location>
        <begin position="222"/>
        <end position="246"/>
    </location>
</feature>
<keyword evidence="1" id="KW-0472">Membrane</keyword>
<sequence>MCIMLNIPPVIKQTNCSCLSLLEISINTIKSGCSRKEICRGDKYAYCANGTSNLNCFIIYKKVNINEQLRIGNCLSVSVYDQRSSFTANPCGEIFKPLCKVHDSGVDVRSQDWISSFSQCKLGLFVSYDIYKESQGWNKGHFWLANLRRPIINHSPEFEPKYCIAVSTQKGDPQVSRHVRQCNKELPVLCAVTNMTSSDNKPSTMSVEVPGLESDANTTNNILLVALVITAVLDVVVIIAVIVLCIRRRTSSRSGHQPIIVPTNEVTYAMVNKPTKEKTPDHSTRNNPADDTYDHMEHHRLSQNQNPSESNYDTMQSVGLEEIENDYDVTSETDRPKQIVLDDTAEYSHVKVEHLEIKDSPT</sequence>
<protein>
    <recommendedName>
        <fullName evidence="4">C-type lectin domain-containing protein</fullName>
    </recommendedName>
</protein>
<keyword evidence="1" id="KW-0812">Transmembrane</keyword>
<dbReference type="EMBL" id="CACVKT020000911">
    <property type="protein sequence ID" value="CAC5363828.1"/>
    <property type="molecule type" value="Genomic_DNA"/>
</dbReference>
<dbReference type="AlphaFoldDB" id="A0A6J8A8Z6"/>
<evidence type="ECO:0000313" key="2">
    <source>
        <dbReference type="EMBL" id="CAC5363828.1"/>
    </source>
</evidence>